<evidence type="ECO:0000259" key="6">
    <source>
        <dbReference type="PROSITE" id="PS50006"/>
    </source>
</evidence>
<keyword evidence="9" id="KW-1185">Reference proteome</keyword>
<dbReference type="InterPro" id="IPR058031">
    <property type="entry name" value="AAA_lid_NorR"/>
</dbReference>
<keyword evidence="3" id="KW-0805">Transcription regulation</keyword>
<dbReference type="Pfam" id="PF00158">
    <property type="entry name" value="Sigma54_activat"/>
    <property type="match status" value="1"/>
</dbReference>
<dbReference type="InterPro" id="IPR025943">
    <property type="entry name" value="Sigma_54_int_dom_ATP-bd_2"/>
</dbReference>
<dbReference type="EMBL" id="CP089982">
    <property type="protein sequence ID" value="WXA91538.1"/>
    <property type="molecule type" value="Genomic_DNA"/>
</dbReference>
<dbReference type="SMART" id="SM00240">
    <property type="entry name" value="FHA"/>
    <property type="match status" value="1"/>
</dbReference>
<name>A0ABZ2K2E9_9BACT</name>
<dbReference type="SUPFAM" id="SSF49879">
    <property type="entry name" value="SMAD/FHA domain"/>
    <property type="match status" value="1"/>
</dbReference>
<dbReference type="PANTHER" id="PTHR32071">
    <property type="entry name" value="TRANSCRIPTIONAL REGULATORY PROTEIN"/>
    <property type="match status" value="1"/>
</dbReference>
<sequence>MIQRITNFIERVSGQRGNRVRIVGASEPLVRARLVTLPAAGVLVGADSSCDVRLEDPAVSRKHATIVPVDQGFEVCDLGSRNGTWLDGTRITRVIAPAGATLGIGNSLVQLLPEEDSLDITPSNATSFGDLSGSSEPMRRVFAILERASQSSAPILLLGESGTGKELAARALHESSPRRGGPFVVFDCGAASTTLIESELFGHKKGAFTGAHRDHAGAFAAAHGGTLFLDEIGDLPLALQPKLLRLLERSEVTPLGARAAERYDVRFVAATHRDLWSDVGAGNFRGDLYYRLAVVEVHLPALRQRKDDIPVLVRALLRANGSSDADIEGPQLERLLRYAWPGNVRELRNVVARAVALAVPGAKFRDMPILLRSEGSPREPAVLADVPYLEAKEALLTRFDRDYCTDLLHRSGSNLSEAARMAKIERKYLYRVLERAGLRHRDSQGDE</sequence>
<dbReference type="RefSeq" id="WP_394842158.1">
    <property type="nucleotide sequence ID" value="NZ_CP089982.1"/>
</dbReference>
<dbReference type="InterPro" id="IPR003593">
    <property type="entry name" value="AAA+_ATPase"/>
</dbReference>
<evidence type="ECO:0000313" key="9">
    <source>
        <dbReference type="Proteomes" id="UP001379533"/>
    </source>
</evidence>
<keyword evidence="4" id="KW-0238">DNA-binding</keyword>
<accession>A0ABZ2K2E9</accession>
<keyword evidence="5" id="KW-0804">Transcription</keyword>
<dbReference type="InterPro" id="IPR002078">
    <property type="entry name" value="Sigma_54_int"/>
</dbReference>
<evidence type="ECO:0000313" key="8">
    <source>
        <dbReference type="EMBL" id="WXA91538.1"/>
    </source>
</evidence>
<dbReference type="CDD" id="cd00009">
    <property type="entry name" value="AAA"/>
    <property type="match status" value="1"/>
</dbReference>
<dbReference type="PROSITE" id="PS00688">
    <property type="entry name" value="SIGMA54_INTERACT_3"/>
    <property type="match status" value="1"/>
</dbReference>
<dbReference type="InterPro" id="IPR008984">
    <property type="entry name" value="SMAD_FHA_dom_sf"/>
</dbReference>
<dbReference type="Pfam" id="PF00498">
    <property type="entry name" value="FHA"/>
    <property type="match status" value="1"/>
</dbReference>
<evidence type="ECO:0000256" key="3">
    <source>
        <dbReference type="ARBA" id="ARBA00023015"/>
    </source>
</evidence>
<feature type="domain" description="Sigma-54 factor interaction" evidence="7">
    <location>
        <begin position="131"/>
        <end position="356"/>
    </location>
</feature>
<dbReference type="CDD" id="cd00060">
    <property type="entry name" value="FHA"/>
    <property type="match status" value="1"/>
</dbReference>
<dbReference type="InterPro" id="IPR027417">
    <property type="entry name" value="P-loop_NTPase"/>
</dbReference>
<evidence type="ECO:0000256" key="2">
    <source>
        <dbReference type="ARBA" id="ARBA00022840"/>
    </source>
</evidence>
<evidence type="ECO:0000256" key="4">
    <source>
        <dbReference type="ARBA" id="ARBA00023125"/>
    </source>
</evidence>
<dbReference type="InterPro" id="IPR009057">
    <property type="entry name" value="Homeodomain-like_sf"/>
</dbReference>
<dbReference type="Gene3D" id="1.10.10.60">
    <property type="entry name" value="Homeodomain-like"/>
    <property type="match status" value="1"/>
</dbReference>
<dbReference type="Gene3D" id="3.40.50.300">
    <property type="entry name" value="P-loop containing nucleotide triphosphate hydrolases"/>
    <property type="match status" value="1"/>
</dbReference>
<evidence type="ECO:0000256" key="1">
    <source>
        <dbReference type="ARBA" id="ARBA00022741"/>
    </source>
</evidence>
<dbReference type="InterPro" id="IPR025944">
    <property type="entry name" value="Sigma_54_int_dom_CS"/>
</dbReference>
<reference evidence="8 9" key="1">
    <citation type="submission" date="2021-12" db="EMBL/GenBank/DDBJ databases">
        <title>Discovery of the Pendulisporaceae a myxobacterial family with distinct sporulation behavior and unique specialized metabolism.</title>
        <authorList>
            <person name="Garcia R."/>
            <person name="Popoff A."/>
            <person name="Bader C.D."/>
            <person name="Loehr J."/>
            <person name="Walesch S."/>
            <person name="Walt C."/>
            <person name="Boldt J."/>
            <person name="Bunk B."/>
            <person name="Haeckl F.J.F.P.J."/>
            <person name="Gunesch A.P."/>
            <person name="Birkelbach J."/>
            <person name="Nuebel U."/>
            <person name="Pietschmann T."/>
            <person name="Bach T."/>
            <person name="Mueller R."/>
        </authorList>
    </citation>
    <scope>NUCLEOTIDE SEQUENCE [LARGE SCALE GENOMIC DNA]</scope>
    <source>
        <strain evidence="8 9">MSr12523</strain>
    </source>
</reference>
<gene>
    <name evidence="8" type="ORF">LZC95_34405</name>
</gene>
<dbReference type="SMART" id="SM00382">
    <property type="entry name" value="AAA"/>
    <property type="match status" value="1"/>
</dbReference>
<dbReference type="Pfam" id="PF25601">
    <property type="entry name" value="AAA_lid_14"/>
    <property type="match status" value="1"/>
</dbReference>
<dbReference type="SUPFAM" id="SSF46689">
    <property type="entry name" value="Homeodomain-like"/>
    <property type="match status" value="1"/>
</dbReference>
<keyword evidence="2" id="KW-0067">ATP-binding</keyword>
<organism evidence="8 9">
    <name type="scientific">Pendulispora brunnea</name>
    <dbReference type="NCBI Taxonomy" id="2905690"/>
    <lineage>
        <taxon>Bacteria</taxon>
        <taxon>Pseudomonadati</taxon>
        <taxon>Myxococcota</taxon>
        <taxon>Myxococcia</taxon>
        <taxon>Myxococcales</taxon>
        <taxon>Sorangiineae</taxon>
        <taxon>Pendulisporaceae</taxon>
        <taxon>Pendulispora</taxon>
    </lineage>
</organism>
<dbReference type="PROSITE" id="PS50006">
    <property type="entry name" value="FHA_DOMAIN"/>
    <property type="match status" value="1"/>
</dbReference>
<evidence type="ECO:0000256" key="5">
    <source>
        <dbReference type="ARBA" id="ARBA00023163"/>
    </source>
</evidence>
<dbReference type="SUPFAM" id="SSF52540">
    <property type="entry name" value="P-loop containing nucleoside triphosphate hydrolases"/>
    <property type="match status" value="1"/>
</dbReference>
<proteinExistence type="predicted"/>
<dbReference type="Gene3D" id="1.10.8.60">
    <property type="match status" value="1"/>
</dbReference>
<dbReference type="PROSITE" id="PS00676">
    <property type="entry name" value="SIGMA54_INTERACT_2"/>
    <property type="match status" value="1"/>
</dbReference>
<dbReference type="PROSITE" id="PS50045">
    <property type="entry name" value="SIGMA54_INTERACT_4"/>
    <property type="match status" value="1"/>
</dbReference>
<feature type="domain" description="FHA" evidence="6">
    <location>
        <begin position="42"/>
        <end position="91"/>
    </location>
</feature>
<dbReference type="InterPro" id="IPR000253">
    <property type="entry name" value="FHA_dom"/>
</dbReference>
<dbReference type="Proteomes" id="UP001379533">
    <property type="component" value="Chromosome"/>
</dbReference>
<evidence type="ECO:0000259" key="7">
    <source>
        <dbReference type="PROSITE" id="PS50045"/>
    </source>
</evidence>
<protein>
    <submittedName>
        <fullName evidence="8">Sigma 54-interacting transcriptional regulator</fullName>
    </submittedName>
</protein>
<dbReference type="Gene3D" id="2.60.200.20">
    <property type="match status" value="1"/>
</dbReference>
<keyword evidence="1" id="KW-0547">Nucleotide-binding</keyword>